<evidence type="ECO:0000313" key="1">
    <source>
        <dbReference type="EMBL" id="MBB5083581.1"/>
    </source>
</evidence>
<gene>
    <name evidence="1" type="ORF">HNR40_009086</name>
</gene>
<dbReference type="Proteomes" id="UP000568380">
    <property type="component" value="Unassembled WGS sequence"/>
</dbReference>
<organism evidence="1 2">
    <name type="scientific">Nonomuraea endophytica</name>
    <dbReference type="NCBI Taxonomy" id="714136"/>
    <lineage>
        <taxon>Bacteria</taxon>
        <taxon>Bacillati</taxon>
        <taxon>Actinomycetota</taxon>
        <taxon>Actinomycetes</taxon>
        <taxon>Streptosporangiales</taxon>
        <taxon>Streptosporangiaceae</taxon>
        <taxon>Nonomuraea</taxon>
    </lineage>
</organism>
<dbReference type="EMBL" id="JACHIN010000018">
    <property type="protein sequence ID" value="MBB5083581.1"/>
    <property type="molecule type" value="Genomic_DNA"/>
</dbReference>
<proteinExistence type="predicted"/>
<accession>A0A7W8AC52</accession>
<dbReference type="RefSeq" id="WP_184972828.1">
    <property type="nucleotide sequence ID" value="NZ_JACHIN010000018.1"/>
</dbReference>
<keyword evidence="2" id="KW-1185">Reference proteome</keyword>
<comment type="caution">
    <text evidence="1">The sequence shown here is derived from an EMBL/GenBank/DDBJ whole genome shotgun (WGS) entry which is preliminary data.</text>
</comment>
<reference evidence="1 2" key="1">
    <citation type="submission" date="2020-08" db="EMBL/GenBank/DDBJ databases">
        <title>Genomic Encyclopedia of Type Strains, Phase IV (KMG-IV): sequencing the most valuable type-strain genomes for metagenomic binning, comparative biology and taxonomic classification.</title>
        <authorList>
            <person name="Goeker M."/>
        </authorList>
    </citation>
    <scope>NUCLEOTIDE SEQUENCE [LARGE SCALE GENOMIC DNA]</scope>
    <source>
        <strain evidence="1 2">DSM 45385</strain>
    </source>
</reference>
<name>A0A7W8AC52_9ACTN</name>
<protein>
    <submittedName>
        <fullName evidence="1">Uncharacterized protein</fullName>
    </submittedName>
</protein>
<dbReference type="AlphaFoldDB" id="A0A7W8AC52"/>
<sequence length="66" mass="6991">MAEAKQQGRLGEVAAIETTLAAARQMLQAMHEATVRTSTVHLGMPSVRMTAGRLTDASTTPDVVQP</sequence>
<evidence type="ECO:0000313" key="2">
    <source>
        <dbReference type="Proteomes" id="UP000568380"/>
    </source>
</evidence>